<protein>
    <recommendedName>
        <fullName evidence="1">NADPH-dependent FMN reductase-like domain-containing protein</fullName>
    </recommendedName>
</protein>
<dbReference type="InterPro" id="IPR029039">
    <property type="entry name" value="Flavoprotein-like_sf"/>
</dbReference>
<evidence type="ECO:0000313" key="2">
    <source>
        <dbReference type="EMBL" id="GAH33680.1"/>
    </source>
</evidence>
<dbReference type="Gene3D" id="3.40.50.360">
    <property type="match status" value="1"/>
</dbReference>
<proteinExistence type="predicted"/>
<evidence type="ECO:0000259" key="1">
    <source>
        <dbReference type="Pfam" id="PF03358"/>
    </source>
</evidence>
<dbReference type="SUPFAM" id="SSF52218">
    <property type="entry name" value="Flavoproteins"/>
    <property type="match status" value="1"/>
</dbReference>
<dbReference type="InterPro" id="IPR005025">
    <property type="entry name" value="FMN_Rdtase-like_dom"/>
</dbReference>
<name>X1FMD4_9ZZZZ</name>
<comment type="caution">
    <text evidence="2">The sequence shown here is derived from an EMBL/GenBank/DDBJ whole genome shotgun (WGS) entry which is preliminary data.</text>
</comment>
<reference evidence="2" key="1">
    <citation type="journal article" date="2014" name="Front. Microbiol.">
        <title>High frequency of phylogenetically diverse reductive dehalogenase-homologous genes in deep subseafloor sedimentary metagenomes.</title>
        <authorList>
            <person name="Kawai M."/>
            <person name="Futagami T."/>
            <person name="Toyoda A."/>
            <person name="Takaki Y."/>
            <person name="Nishi S."/>
            <person name="Hori S."/>
            <person name="Arai W."/>
            <person name="Tsubouchi T."/>
            <person name="Morono Y."/>
            <person name="Uchiyama I."/>
            <person name="Ito T."/>
            <person name="Fujiyama A."/>
            <person name="Inagaki F."/>
            <person name="Takami H."/>
        </authorList>
    </citation>
    <scope>NUCLEOTIDE SEQUENCE</scope>
    <source>
        <strain evidence="2">Expedition CK06-06</strain>
    </source>
</reference>
<organism evidence="2">
    <name type="scientific">marine sediment metagenome</name>
    <dbReference type="NCBI Taxonomy" id="412755"/>
    <lineage>
        <taxon>unclassified sequences</taxon>
        <taxon>metagenomes</taxon>
        <taxon>ecological metagenomes</taxon>
    </lineage>
</organism>
<dbReference type="GO" id="GO:0016491">
    <property type="term" value="F:oxidoreductase activity"/>
    <property type="evidence" value="ECO:0007669"/>
    <property type="project" value="InterPro"/>
</dbReference>
<dbReference type="EMBL" id="BARU01014514">
    <property type="protein sequence ID" value="GAH33680.1"/>
    <property type="molecule type" value="Genomic_DNA"/>
</dbReference>
<sequence length="111" mass="11554">PVYLGMMASQCKAFLDRSILLKRNGGRLRDRVGGVLAVGQVRNGGQELTIQAVQAVLLTHDMICVSGAPHFGAALWSGGPGGIEGDEAGLEAARDVGRRVAEVAAMQVGQK</sequence>
<feature type="non-terminal residue" evidence="2">
    <location>
        <position position="1"/>
    </location>
</feature>
<dbReference type="Pfam" id="PF03358">
    <property type="entry name" value="FMN_red"/>
    <property type="match status" value="1"/>
</dbReference>
<dbReference type="AlphaFoldDB" id="X1FMD4"/>
<accession>X1FMD4</accession>
<feature type="domain" description="NADPH-dependent FMN reductase-like" evidence="1">
    <location>
        <begin position="1"/>
        <end position="67"/>
    </location>
</feature>
<gene>
    <name evidence="2" type="ORF">S03H2_25567</name>
</gene>